<dbReference type="EMBL" id="JALJOR010000003">
    <property type="protein sequence ID" value="KAK9820344.1"/>
    <property type="molecule type" value="Genomic_DNA"/>
</dbReference>
<organism evidence="1 2">
    <name type="scientific">[Myrmecia] bisecta</name>
    <dbReference type="NCBI Taxonomy" id="41462"/>
    <lineage>
        <taxon>Eukaryota</taxon>
        <taxon>Viridiplantae</taxon>
        <taxon>Chlorophyta</taxon>
        <taxon>core chlorophytes</taxon>
        <taxon>Trebouxiophyceae</taxon>
        <taxon>Trebouxiales</taxon>
        <taxon>Trebouxiaceae</taxon>
        <taxon>Myrmecia</taxon>
    </lineage>
</organism>
<sequence length="129" mass="13739">MSRGSPLAVETWLGSRRLSTNHLRASATDRAASTHQRRNRGRVAFPNVAAALIYIINYIRANGGADFNLFGANFNFGSGNILRNCESGIAAAMGWTAPVVGQPNIAAAAIKEKVGKHGTTGYTSFLFGR</sequence>
<name>A0AAW1QG11_9CHLO</name>
<comment type="caution">
    <text evidence="1">The sequence shown here is derived from an EMBL/GenBank/DDBJ whole genome shotgun (WGS) entry which is preliminary data.</text>
</comment>
<reference evidence="1 2" key="1">
    <citation type="journal article" date="2024" name="Nat. Commun.">
        <title>Phylogenomics reveals the evolutionary origins of lichenization in chlorophyte algae.</title>
        <authorList>
            <person name="Puginier C."/>
            <person name="Libourel C."/>
            <person name="Otte J."/>
            <person name="Skaloud P."/>
            <person name="Haon M."/>
            <person name="Grisel S."/>
            <person name="Petersen M."/>
            <person name="Berrin J.G."/>
            <person name="Delaux P.M."/>
            <person name="Dal Grande F."/>
            <person name="Keller J."/>
        </authorList>
    </citation>
    <scope>NUCLEOTIDE SEQUENCE [LARGE SCALE GENOMIC DNA]</scope>
    <source>
        <strain evidence="1 2">SAG 2043</strain>
    </source>
</reference>
<evidence type="ECO:0000313" key="1">
    <source>
        <dbReference type="EMBL" id="KAK9820344.1"/>
    </source>
</evidence>
<keyword evidence="2" id="KW-1185">Reference proteome</keyword>
<accession>A0AAW1QG11</accession>
<dbReference type="Proteomes" id="UP001489004">
    <property type="component" value="Unassembled WGS sequence"/>
</dbReference>
<dbReference type="AlphaFoldDB" id="A0AAW1QG11"/>
<proteinExistence type="predicted"/>
<protein>
    <submittedName>
        <fullName evidence="1">Uncharacterized protein</fullName>
    </submittedName>
</protein>
<gene>
    <name evidence="1" type="ORF">WJX72_009252</name>
</gene>
<evidence type="ECO:0000313" key="2">
    <source>
        <dbReference type="Proteomes" id="UP001489004"/>
    </source>
</evidence>